<dbReference type="SUPFAM" id="SSF46785">
    <property type="entry name" value="Winged helix' DNA-binding domain"/>
    <property type="match status" value="1"/>
</dbReference>
<dbReference type="GO" id="GO:0005634">
    <property type="term" value="C:nucleus"/>
    <property type="evidence" value="ECO:0007669"/>
    <property type="project" value="UniProtKB-SubCell"/>
</dbReference>
<dbReference type="InterPro" id="IPR056062">
    <property type="entry name" value="DUF7645"/>
</dbReference>
<dbReference type="InterPro" id="IPR007309">
    <property type="entry name" value="TFIIIC_Bblock-bd"/>
</dbReference>
<feature type="region of interest" description="Disordered" evidence="6">
    <location>
        <begin position="986"/>
        <end position="1009"/>
    </location>
</feature>
<accession>A0AB32WMX0</accession>
<dbReference type="Proteomes" id="UP000694886">
    <property type="component" value="Chromosome 6"/>
</dbReference>
<keyword evidence="5" id="KW-0539">Nucleus</keyword>
<dbReference type="InterPro" id="IPR036390">
    <property type="entry name" value="WH_DNA-bd_sf"/>
</dbReference>
<dbReference type="GO" id="GO:0003677">
    <property type="term" value="F:DNA binding"/>
    <property type="evidence" value="ECO:0007669"/>
    <property type="project" value="UniProtKB-KW"/>
</dbReference>
<dbReference type="Pfam" id="PF24657">
    <property type="entry name" value="DUF7646"/>
    <property type="match status" value="1"/>
</dbReference>
<feature type="domain" description="DUF7646" evidence="12">
    <location>
        <begin position="331"/>
        <end position="411"/>
    </location>
</feature>
<feature type="domain" description="GTF3C1 extended winged-helix" evidence="9">
    <location>
        <begin position="546"/>
        <end position="655"/>
    </location>
</feature>
<dbReference type="Pfam" id="PF24538">
    <property type="entry name" value="DUF7599"/>
    <property type="match status" value="1"/>
</dbReference>
<keyword evidence="2" id="KW-0597">Phosphoprotein</keyword>
<dbReference type="Pfam" id="PF24101">
    <property type="entry name" value="WHD_GTF3C1"/>
    <property type="match status" value="1"/>
</dbReference>
<evidence type="ECO:0000256" key="1">
    <source>
        <dbReference type="ARBA" id="ARBA00004123"/>
    </source>
</evidence>
<evidence type="ECO:0000259" key="13">
    <source>
        <dbReference type="Pfam" id="PF24658"/>
    </source>
</evidence>
<dbReference type="InterPro" id="IPR056064">
    <property type="entry name" value="DUF7647"/>
</dbReference>
<keyword evidence="4" id="KW-0804">Transcription</keyword>
<feature type="domain" description="General transcription factor 3C polypeptide 1 winged-helix" evidence="8">
    <location>
        <begin position="1"/>
        <end position="93"/>
    </location>
</feature>
<dbReference type="Gramene" id="Tc06v2_t009750.1">
    <property type="protein sequence ID" value="Tc06v2_p009750.1"/>
    <property type="gene ID" value="Tc06v2_g009750"/>
</dbReference>
<evidence type="ECO:0000259" key="9">
    <source>
        <dbReference type="Pfam" id="PF24101"/>
    </source>
</evidence>
<name>A0AB32WMX0_THECC</name>
<feature type="compositionally biased region" description="Basic residues" evidence="6">
    <location>
        <begin position="996"/>
        <end position="1005"/>
    </location>
</feature>
<evidence type="ECO:0000256" key="3">
    <source>
        <dbReference type="ARBA" id="ARBA00023125"/>
    </source>
</evidence>
<dbReference type="Gene3D" id="1.10.10.10">
    <property type="entry name" value="Winged helix-like DNA-binding domain superfamily/Winged helix DNA-binding domain"/>
    <property type="match status" value="1"/>
</dbReference>
<dbReference type="RefSeq" id="XP_017978869.1">
    <property type="nucleotide sequence ID" value="XM_018123380.1"/>
</dbReference>
<evidence type="ECO:0000313" key="15">
    <source>
        <dbReference type="RefSeq" id="XP_017978869.1"/>
    </source>
</evidence>
<dbReference type="Pfam" id="PF23704">
    <property type="entry name" value="WHD_GTF3C1_N"/>
    <property type="match status" value="1"/>
</dbReference>
<protein>
    <submittedName>
        <fullName evidence="15">Uncharacterized protein LOC18596208 isoform X1</fullName>
    </submittedName>
</protein>
<evidence type="ECO:0000256" key="6">
    <source>
        <dbReference type="SAM" id="MobiDB-lite"/>
    </source>
</evidence>
<proteinExistence type="predicted"/>
<reference evidence="15" key="2">
    <citation type="submission" date="2025-08" db="UniProtKB">
        <authorList>
            <consortium name="RefSeq"/>
        </authorList>
    </citation>
    <scope>IDENTIFICATION</scope>
</reference>
<dbReference type="Pfam" id="PF04182">
    <property type="entry name" value="B-block_TFIIIC"/>
    <property type="match status" value="1"/>
</dbReference>
<dbReference type="InterPro" id="IPR044210">
    <property type="entry name" value="Tfc3-like"/>
</dbReference>
<dbReference type="Pfam" id="PF24655">
    <property type="entry name" value="DUF7645"/>
    <property type="match status" value="1"/>
</dbReference>
<dbReference type="GO" id="GO:0000127">
    <property type="term" value="C:transcription factor TFIIIC complex"/>
    <property type="evidence" value="ECO:0007669"/>
    <property type="project" value="InterPro"/>
</dbReference>
<comment type="subcellular location">
    <subcellularLocation>
        <location evidence="1">Nucleus</location>
    </subcellularLocation>
</comment>
<dbReference type="CDD" id="cd16169">
    <property type="entry name" value="Tau138_eWH"/>
    <property type="match status" value="1"/>
</dbReference>
<feature type="domain" description="DUF7645" evidence="11">
    <location>
        <begin position="917"/>
        <end position="977"/>
    </location>
</feature>
<reference evidence="14" key="1">
    <citation type="journal article" date="1997" name="Nucleic Acids Res.">
        <title>tRNAscan-SE: a program for improved detection of transfer RNA genes in genomic sequence.</title>
        <authorList>
            <person name="Lowe T.M."/>
            <person name="Eddy S.R."/>
        </authorList>
    </citation>
    <scope>NUCLEOTIDE SEQUENCE [LARGE SCALE GENOMIC DNA]</scope>
    <source>
        <strain evidence="14">r\B97-61/B2</strain>
    </source>
</reference>
<dbReference type="InterPro" id="IPR056428">
    <property type="entry name" value="WH_GTF3C1"/>
</dbReference>
<dbReference type="KEGG" id="tcc:18596208"/>
<feature type="domain" description="DUF7647" evidence="13">
    <location>
        <begin position="739"/>
        <end position="916"/>
    </location>
</feature>
<dbReference type="InterPro" id="IPR056063">
    <property type="entry name" value="DUF7646"/>
</dbReference>
<dbReference type="GO" id="GO:0006384">
    <property type="term" value="P:transcription initiation at RNA polymerase III promoter"/>
    <property type="evidence" value="ECO:0007669"/>
    <property type="project" value="InterPro"/>
</dbReference>
<evidence type="ECO:0000313" key="14">
    <source>
        <dbReference type="Proteomes" id="UP000694886"/>
    </source>
</evidence>
<dbReference type="PANTHER" id="PTHR15180:SF1">
    <property type="entry name" value="GENERAL TRANSCRIPTION FACTOR 3C POLYPEPTIDE 1"/>
    <property type="match status" value="1"/>
</dbReference>
<evidence type="ECO:0000259" key="12">
    <source>
        <dbReference type="Pfam" id="PF24657"/>
    </source>
</evidence>
<sequence>MDSIITSALEEICFHGQGGISLSSLCSKLDIPPPLISPLWKNLLSIPTLRFKARNAEFFSPSDDSIQCAEDAEKFEIKILADEKLRNNFVGLYDENVQISSQQRRTLERLAIARTNGVTQSQLAKEFGIEGKNFFYILKNLECRGLIVKQPAVVRKKEPCTEGESRNSSPVTTNLIYLYRYAKRLGSQQRFEINKEEQTVENLGYEDENVPDEDGFALENVKENVLVNDYLPAMKAVCDKLEEANGKVLVVSDIKRDLGYTRSSGHKAWRNIYRRLKDAGLVEDLQAVVNEKVELCLRLVKKFSEKNFEPKLLGFDDHLDKGQQLKFGRTLRNVDQIVELPIDNQIYDMVDAEGSEGLPAMTVCERLGIDKKRSYSRFFNMFSRFGMHLQAESHKKTTAYRVWTSGNANPKSSNAFLIKPKNPHDENEISSFDVGNSEVPEGSNQNFIEYDPSTSGGNFSTPMKVNDMENHTETSCGSLGETNHIVVYSDNMQEFPSEQSNTAFDAELDLVSAESEIHPTPSKSACCALLKPPDSGSRQRYACQVLTADGARREQRILERLQDEKFILRPELYRWLVELEKDKSTKMDRKTVDRMLKKLQQQGHCKCMHINVPVVTNCGRSRITQVVLHPSVESLHQELLSEIHDRLRSFEMQIRGHGSSKWKNNDTVAVLDGVQRTQSHVISDAKASKSEAMRANGFVMAKMVRSKLLHGFLWGFLHSSHGWNGALSLEKHLHDQKNLHGSCLLFSLEAAIKAIPLELFLQIVGTTLKFDDMIEKCKKGFCLSDLPIHEYKLLMDTQATGRLSLLIDILRRLKLIRLVPGECSDNRVKVPHANLTHAMELKPYIEEPLSLVATSTFRSFDLRPRIRHDFILLSKEAVDDYWKTLEYCYAAADPRAALHAFPGSAVHEVFLNRSWASVRVMTADQRAQLLKRILKDNINEKLSFKDCEKIAKDLNLTLEQVLRVYYDKHQKRLNRFQGLPNSIEEQHQLERNKQSSARKRKRSSKMKLVESARVDARTIQMDEQEVAALPDSIDGFTMKENDSLASSVGPEVLQAHQEADHVEAVNKPGSLEEDDDCYSLISQYAFPKMKPTRKKRFSWTDEADRELVTQYARYRAALGAKFHRVDWTSIAGLPAPPRACARRMTSLKKSIKFRKALMKLCNMLSERYVIHLEKNQNRAFNNNDCGFLVRSSSVEFSSGIEHGEDAGFEEERWDDFDDRKIRRALEDVLRFKQIAKLEASKRVGSVSAEWSNMNMNSEDYQNLQGPEMVSQTTLGEDMGTGAGQLKSSIQSSRHHRFHQKLVKLWNIGHGVGRQVHESLAVSNAVELFKLVFLSTSTAAPFPNLLAETLRRYSEHDLFAAFSYLRDRKIMIGGTCGQPFVLSQQFLHSISKSPFPRNTGKRAANFSAWLHQREKDLMQGGINLTEDLQCGDIFHLFSLVSSGELSVSPSLPDEGVGEAEDLRSLKCRAEDSELCDADKAKKLKSIAEGEFVSRREKGFPGIMVSVYSSTVSTANALELFNDEETCTLAFGNDETTSQKVNISSTNSDYMKEMLQLGSNVIIASKSSESPWEAMASYAEHLLSKPSDEGQSSHFYPEIIKAVCAEIQKAGDQGLSIEDVYSIVNLPGEMTPEIIIDTLQAFGRALKVNGYETVRVVDALYHSKYFLASSPCFHQDHKPPSPLTSQGKDDSNLILQQENQSLDTANLSGSVSVGDVHKVTILNLPEEHALPSKETPTSNVNESYMAGKVGSSEGDNEHETYKPSLGEPLVPILPWINADGTINRMVYNGLIRRVLGIVMQNPGISEEDIICRMDVLNPQSCRKLLELMIWDKHLMVKKMLQMTDSGPPALLATLLGNSCRKSKLVFRKHFFANPTSTFLL</sequence>
<dbReference type="InterPro" id="IPR056467">
    <property type="entry name" value="eWH_GTF3C1"/>
</dbReference>
<gene>
    <name evidence="15" type="primary">LOC18596208</name>
</gene>
<dbReference type="PANTHER" id="PTHR15180">
    <property type="entry name" value="GENERAL TRANSCRIPTION FACTOR 3C POLYPEPTIDE 1"/>
    <property type="match status" value="1"/>
</dbReference>
<organism evidence="14 15">
    <name type="scientific">Theobroma cacao</name>
    <name type="common">Cacao</name>
    <name type="synonym">Cocoa</name>
    <dbReference type="NCBI Taxonomy" id="3641"/>
    <lineage>
        <taxon>Eukaryota</taxon>
        <taxon>Viridiplantae</taxon>
        <taxon>Streptophyta</taxon>
        <taxon>Embryophyta</taxon>
        <taxon>Tracheophyta</taxon>
        <taxon>Spermatophyta</taxon>
        <taxon>Magnoliopsida</taxon>
        <taxon>eudicotyledons</taxon>
        <taxon>Gunneridae</taxon>
        <taxon>Pentapetalae</taxon>
        <taxon>rosids</taxon>
        <taxon>malvids</taxon>
        <taxon>Malvales</taxon>
        <taxon>Malvaceae</taxon>
        <taxon>Byttnerioideae</taxon>
        <taxon>Theobroma</taxon>
    </lineage>
</organism>
<evidence type="ECO:0000259" key="11">
    <source>
        <dbReference type="Pfam" id="PF24655"/>
    </source>
</evidence>
<feature type="domain" description="DUF7599" evidence="10">
    <location>
        <begin position="228"/>
        <end position="311"/>
    </location>
</feature>
<dbReference type="InterPro" id="IPR035625">
    <property type="entry name" value="Tfc3-like_eWH"/>
</dbReference>
<evidence type="ECO:0000256" key="5">
    <source>
        <dbReference type="ARBA" id="ARBA00023242"/>
    </source>
</evidence>
<evidence type="ECO:0000259" key="10">
    <source>
        <dbReference type="Pfam" id="PF24538"/>
    </source>
</evidence>
<evidence type="ECO:0000259" key="8">
    <source>
        <dbReference type="Pfam" id="PF23704"/>
    </source>
</evidence>
<evidence type="ECO:0000256" key="2">
    <source>
        <dbReference type="ARBA" id="ARBA00022553"/>
    </source>
</evidence>
<dbReference type="InterPro" id="IPR036388">
    <property type="entry name" value="WH-like_DNA-bd_sf"/>
</dbReference>
<dbReference type="GeneID" id="18596208"/>
<keyword evidence="3" id="KW-0238">DNA-binding</keyword>
<dbReference type="InterPro" id="IPR056020">
    <property type="entry name" value="DUF7599"/>
</dbReference>
<dbReference type="Pfam" id="PF24658">
    <property type="entry name" value="DUF7647"/>
    <property type="match status" value="1"/>
</dbReference>
<feature type="domain" description="B-block binding subunit of TFIIIC" evidence="7">
    <location>
        <begin position="103"/>
        <end position="183"/>
    </location>
</feature>
<evidence type="ECO:0000259" key="7">
    <source>
        <dbReference type="Pfam" id="PF04182"/>
    </source>
</evidence>
<evidence type="ECO:0000256" key="4">
    <source>
        <dbReference type="ARBA" id="ARBA00023163"/>
    </source>
</evidence>